<evidence type="ECO:0000313" key="3">
    <source>
        <dbReference type="Proteomes" id="UP001381693"/>
    </source>
</evidence>
<organism evidence="2 3">
    <name type="scientific">Halocaridina rubra</name>
    <name type="common">Hawaiian red shrimp</name>
    <dbReference type="NCBI Taxonomy" id="373956"/>
    <lineage>
        <taxon>Eukaryota</taxon>
        <taxon>Metazoa</taxon>
        <taxon>Ecdysozoa</taxon>
        <taxon>Arthropoda</taxon>
        <taxon>Crustacea</taxon>
        <taxon>Multicrustacea</taxon>
        <taxon>Malacostraca</taxon>
        <taxon>Eumalacostraca</taxon>
        <taxon>Eucarida</taxon>
        <taxon>Decapoda</taxon>
        <taxon>Pleocyemata</taxon>
        <taxon>Caridea</taxon>
        <taxon>Atyoidea</taxon>
        <taxon>Atyidae</taxon>
        <taxon>Halocaridina</taxon>
    </lineage>
</organism>
<feature type="non-terminal residue" evidence="2">
    <location>
        <position position="177"/>
    </location>
</feature>
<dbReference type="Gene3D" id="3.50.4.10">
    <property type="entry name" value="Hepatocyte Growth Factor"/>
    <property type="match status" value="1"/>
</dbReference>
<evidence type="ECO:0000313" key="2">
    <source>
        <dbReference type="EMBL" id="KAK7072201.1"/>
    </source>
</evidence>
<comment type="caution">
    <text evidence="2">The sequence shown here is derived from an EMBL/GenBank/DDBJ whole genome shotgun (WGS) entry which is preliminary data.</text>
</comment>
<name>A0AAN8ZXC1_HALRR</name>
<dbReference type="SUPFAM" id="SSF57414">
    <property type="entry name" value="Hairpin loop containing domain-like"/>
    <property type="match status" value="1"/>
</dbReference>
<protein>
    <recommendedName>
        <fullName evidence="1">Apple domain-containing protein</fullName>
    </recommendedName>
</protein>
<dbReference type="PROSITE" id="PS50948">
    <property type="entry name" value="PAN"/>
    <property type="match status" value="1"/>
</dbReference>
<accession>A0AAN8ZXC1</accession>
<sequence length="177" mass="20357">MRRSILSRTEITLVVAIVMMRTTSRGVAPNSRYLSSWKNREGDCYKEAGRGLRLGTSHVDKFVKAGSLRDCERSCDIAFFACKSFSYSDYHTGESENCLLSREDTYTLDLHDPRDFYNDPDFTFYQTGTGRDCDYEAEHYNSYFSVLPGLKLVTTRGSEENMLYKKPRRDETLGLLT</sequence>
<gene>
    <name evidence="2" type="ORF">SK128_014053</name>
</gene>
<reference evidence="2 3" key="1">
    <citation type="submission" date="2023-11" db="EMBL/GenBank/DDBJ databases">
        <title>Halocaridina rubra genome assembly.</title>
        <authorList>
            <person name="Smith C."/>
        </authorList>
    </citation>
    <scope>NUCLEOTIDE SEQUENCE [LARGE SCALE GENOMIC DNA]</scope>
    <source>
        <strain evidence="2">EP-1</strain>
        <tissue evidence="2">Whole</tissue>
    </source>
</reference>
<dbReference type="Proteomes" id="UP001381693">
    <property type="component" value="Unassembled WGS sequence"/>
</dbReference>
<evidence type="ECO:0000259" key="1">
    <source>
        <dbReference type="PROSITE" id="PS50948"/>
    </source>
</evidence>
<keyword evidence="3" id="KW-1185">Reference proteome</keyword>
<feature type="domain" description="Apple" evidence="1">
    <location>
        <begin position="44"/>
        <end position="129"/>
    </location>
</feature>
<dbReference type="AlphaFoldDB" id="A0AAN8ZXC1"/>
<dbReference type="InterPro" id="IPR003609">
    <property type="entry name" value="Pan_app"/>
</dbReference>
<dbReference type="EMBL" id="JAXCGZ010013610">
    <property type="protein sequence ID" value="KAK7072201.1"/>
    <property type="molecule type" value="Genomic_DNA"/>
</dbReference>
<proteinExistence type="predicted"/>